<dbReference type="PANTHER" id="PTHR13420">
    <property type="entry name" value="UPF0235 PROTEIN C15ORF40"/>
    <property type="match status" value="1"/>
</dbReference>
<organism evidence="3 4">
    <name type="scientific">Pengzhenrongella sicca</name>
    <dbReference type="NCBI Taxonomy" id="2819238"/>
    <lineage>
        <taxon>Bacteria</taxon>
        <taxon>Bacillati</taxon>
        <taxon>Actinomycetota</taxon>
        <taxon>Actinomycetes</taxon>
        <taxon>Micrococcales</taxon>
        <taxon>Pengzhenrongella</taxon>
    </lineage>
</organism>
<proteinExistence type="inferred from homology"/>
<gene>
    <name evidence="3" type="ORF">J4E96_02850</name>
</gene>
<protein>
    <recommendedName>
        <fullName evidence="2">UPF0235 protein J4E96_02850</fullName>
    </recommendedName>
</protein>
<evidence type="ECO:0000313" key="3">
    <source>
        <dbReference type="EMBL" id="QTE29982.1"/>
    </source>
</evidence>
<dbReference type="Gene3D" id="3.30.1200.10">
    <property type="entry name" value="YggU-like"/>
    <property type="match status" value="1"/>
</dbReference>
<dbReference type="SMART" id="SM01152">
    <property type="entry name" value="DUF167"/>
    <property type="match status" value="1"/>
</dbReference>
<dbReference type="GO" id="GO:0005737">
    <property type="term" value="C:cytoplasm"/>
    <property type="evidence" value="ECO:0007669"/>
    <property type="project" value="TreeGrafter"/>
</dbReference>
<dbReference type="NCBIfam" id="TIGR00251">
    <property type="entry name" value="DUF167 family protein"/>
    <property type="match status" value="1"/>
</dbReference>
<dbReference type="InterPro" id="IPR003746">
    <property type="entry name" value="DUF167"/>
</dbReference>
<evidence type="ECO:0000256" key="1">
    <source>
        <dbReference type="ARBA" id="ARBA00010364"/>
    </source>
</evidence>
<evidence type="ECO:0000256" key="2">
    <source>
        <dbReference type="HAMAP-Rule" id="MF_00634"/>
    </source>
</evidence>
<keyword evidence="4" id="KW-1185">Reference proteome</keyword>
<dbReference type="EMBL" id="CP071868">
    <property type="protein sequence ID" value="QTE29982.1"/>
    <property type="molecule type" value="Genomic_DNA"/>
</dbReference>
<dbReference type="Pfam" id="PF02594">
    <property type="entry name" value="DUF167"/>
    <property type="match status" value="1"/>
</dbReference>
<dbReference type="Proteomes" id="UP000663937">
    <property type="component" value="Chromosome"/>
</dbReference>
<sequence length="87" mass="9286">MRIAIRVKPGSSRAKVGGLHGERLVVAVNARPVDGEATEAALAAVADAFGARRRDVRLVSGVKGRDKLVELDPEPTDCADRLRELRG</sequence>
<dbReference type="AlphaFoldDB" id="A0A8A4ZDF2"/>
<dbReference type="PANTHER" id="PTHR13420:SF7">
    <property type="entry name" value="UPF0235 PROTEIN C15ORF40"/>
    <property type="match status" value="1"/>
</dbReference>
<dbReference type="InterPro" id="IPR036591">
    <property type="entry name" value="YggU-like_sf"/>
</dbReference>
<dbReference type="RefSeq" id="WP_227424297.1">
    <property type="nucleotide sequence ID" value="NZ_CP071868.1"/>
</dbReference>
<reference evidence="3" key="1">
    <citation type="submission" date="2021-03" db="EMBL/GenBank/DDBJ databases">
        <title>Pengzhenrongella sicca gen. nov., sp. nov., a new member of suborder Micrococcineae isolated from High-Arctic tundra soil.</title>
        <authorList>
            <person name="Peng F."/>
        </authorList>
    </citation>
    <scope>NUCLEOTIDE SEQUENCE</scope>
    <source>
        <strain evidence="3">LRZ-2</strain>
    </source>
</reference>
<name>A0A8A4ZDF2_9MICO</name>
<accession>A0A8A4ZDF2</accession>
<comment type="similarity">
    <text evidence="1 2">Belongs to the UPF0235 family.</text>
</comment>
<dbReference type="KEGG" id="psic:J4E96_02850"/>
<dbReference type="SUPFAM" id="SSF69786">
    <property type="entry name" value="YggU-like"/>
    <property type="match status" value="1"/>
</dbReference>
<dbReference type="HAMAP" id="MF_00634">
    <property type="entry name" value="UPF0235"/>
    <property type="match status" value="1"/>
</dbReference>
<evidence type="ECO:0000313" key="4">
    <source>
        <dbReference type="Proteomes" id="UP000663937"/>
    </source>
</evidence>